<gene>
    <name evidence="2" type="ORF">SAMEA3515122_05265</name>
</gene>
<comment type="caution">
    <text evidence="2">The sequence shown here is derived from an EMBL/GenBank/DDBJ whole genome shotgun (WGS) entry which is preliminary data.</text>
</comment>
<reference evidence="2 3" key="1">
    <citation type="submission" date="2018-08" db="EMBL/GenBank/DDBJ databases">
        <authorList>
            <consortium name="Pathogen Informatics"/>
        </authorList>
    </citation>
    <scope>NUCLEOTIDE SEQUENCE [LARGE SCALE GENOMIC DNA]</scope>
    <source>
        <strain evidence="2 3">EuSCAPE_IT093</strain>
    </source>
</reference>
<proteinExistence type="predicted"/>
<dbReference type="RefSeq" id="WP_225322805.1">
    <property type="nucleotide sequence ID" value="NZ_CAJZXQ010000062.1"/>
</dbReference>
<protein>
    <submittedName>
        <fullName evidence="2">Diguanylate phosphodiesterase</fullName>
    </submittedName>
</protein>
<evidence type="ECO:0000313" key="2">
    <source>
        <dbReference type="EMBL" id="SYH37856.1"/>
    </source>
</evidence>
<organism evidence="2 3">
    <name type="scientific">Klebsiella pneumoniae</name>
    <dbReference type="NCBI Taxonomy" id="573"/>
    <lineage>
        <taxon>Bacteria</taxon>
        <taxon>Pseudomonadati</taxon>
        <taxon>Pseudomonadota</taxon>
        <taxon>Gammaproteobacteria</taxon>
        <taxon>Enterobacterales</taxon>
        <taxon>Enterobacteriaceae</taxon>
        <taxon>Klebsiella/Raoultella group</taxon>
        <taxon>Klebsiella</taxon>
        <taxon>Klebsiella pneumoniae complex</taxon>
    </lineage>
</organism>
<evidence type="ECO:0000313" key="3">
    <source>
        <dbReference type="Proteomes" id="UP000258673"/>
    </source>
</evidence>
<evidence type="ECO:0000259" key="1">
    <source>
        <dbReference type="Pfam" id="PF12792"/>
    </source>
</evidence>
<feature type="domain" description="Putative cyclic diguanylate phosphodiesterase CSS motif-containing" evidence="1">
    <location>
        <begin position="34"/>
        <end position="194"/>
    </location>
</feature>
<dbReference type="EMBL" id="UKUT01000033">
    <property type="protein sequence ID" value="SYH37856.1"/>
    <property type="molecule type" value="Genomic_DNA"/>
</dbReference>
<sequence>MMQLSIRFVTISILLPVCLVISISTGMAVRELERDTAVTASVLLRQVDHVTSIARHTTTITARMAGQPCQTILENLTQNGALTPYIRSTGLIRNDVLICSSVTGARQQTTPAVYGITLSVAPGTFKIRAIEGTSSIPGQTAIIYASGTINRLTAFSVVDAQYFTDLMNSLDDTNHSVLLLRFSDGPVISVLDRDPPHTRAFIGEFR</sequence>
<dbReference type="InterPro" id="IPR024744">
    <property type="entry name" value="CSS-motif_dom"/>
</dbReference>
<dbReference type="AlphaFoldDB" id="A0A9Q8CC52"/>
<name>A0A9Q8CC52_KLEPN</name>
<accession>A0A9Q8CC52</accession>
<dbReference type="Proteomes" id="UP000258673">
    <property type="component" value="Unassembled WGS sequence"/>
</dbReference>
<dbReference type="Pfam" id="PF12792">
    <property type="entry name" value="CSS-motif"/>
    <property type="match status" value="1"/>
</dbReference>